<dbReference type="PANTHER" id="PTHR42915:SF1">
    <property type="entry name" value="PEPTIDOGLYCAN BETA-N-ACETYLMURAMIDASE NAMZ"/>
    <property type="match status" value="1"/>
</dbReference>
<dbReference type="Proteomes" id="UP000237947">
    <property type="component" value="Chromosome"/>
</dbReference>
<feature type="domain" description="Peptidoglycan beta-N-acetylmuramidase NamZ N-terminal" evidence="1">
    <location>
        <begin position="27"/>
        <end position="226"/>
    </location>
</feature>
<name>A0A2S0KLM4_9FIRM</name>
<dbReference type="Gene3D" id="3.40.50.12170">
    <property type="entry name" value="Uncharacterised protein PF07075, DUF1343"/>
    <property type="match status" value="1"/>
</dbReference>
<accession>A0A2S0KLM4</accession>
<gene>
    <name evidence="3" type="ORF">C5Q98_01125</name>
</gene>
<dbReference type="Pfam" id="PF20732">
    <property type="entry name" value="NamZ_C"/>
    <property type="match status" value="1"/>
</dbReference>
<reference evidence="4" key="1">
    <citation type="submission" date="2018-02" db="EMBL/GenBank/DDBJ databases">
        <authorList>
            <person name="Holder M.E."/>
            <person name="Ajami N.J."/>
            <person name="Petrosino J.F."/>
        </authorList>
    </citation>
    <scope>NUCLEOTIDE SEQUENCE [LARGE SCALE GENOMIC DNA]</scope>
    <source>
        <strain evidence="4">CCUG 47711</strain>
    </source>
</reference>
<evidence type="ECO:0000313" key="4">
    <source>
        <dbReference type="Proteomes" id="UP000237947"/>
    </source>
</evidence>
<proteinExistence type="predicted"/>
<feature type="domain" description="Peptidoglycan beta-N-acetylmuramidase NamZ C-terminal" evidence="2">
    <location>
        <begin position="230"/>
        <end position="385"/>
    </location>
</feature>
<dbReference type="AlphaFoldDB" id="A0A2S0KLM4"/>
<dbReference type="GO" id="GO:0033922">
    <property type="term" value="F:peptidoglycan beta-N-acetylmuramidase activity"/>
    <property type="evidence" value="ECO:0007669"/>
    <property type="project" value="InterPro"/>
</dbReference>
<dbReference type="OrthoDB" id="9801061at2"/>
<keyword evidence="4" id="KW-1185">Reference proteome</keyword>
<dbReference type="Gene3D" id="3.90.1150.140">
    <property type="match status" value="1"/>
</dbReference>
<dbReference type="PIRSF" id="PIRSF016719">
    <property type="entry name" value="UCP016719"/>
    <property type="match status" value="1"/>
</dbReference>
<dbReference type="Pfam" id="PF07075">
    <property type="entry name" value="NamZ_N"/>
    <property type="match status" value="1"/>
</dbReference>
<dbReference type="InterPro" id="IPR008302">
    <property type="entry name" value="NamZ"/>
</dbReference>
<organism evidence="3 4">
    <name type="scientific">Fastidiosipila sanguinis</name>
    <dbReference type="NCBI Taxonomy" id="236753"/>
    <lineage>
        <taxon>Bacteria</taxon>
        <taxon>Bacillati</taxon>
        <taxon>Bacillota</taxon>
        <taxon>Clostridia</taxon>
        <taxon>Eubacteriales</taxon>
        <taxon>Oscillospiraceae</taxon>
        <taxon>Fastidiosipila</taxon>
    </lineage>
</organism>
<dbReference type="InterPro" id="IPR048503">
    <property type="entry name" value="NamZ_C"/>
</dbReference>
<dbReference type="KEGG" id="fsa:C5Q98_01125"/>
<protein>
    <submittedName>
        <fullName evidence="3">DUF1343 domain-containing protein</fullName>
    </submittedName>
</protein>
<dbReference type="EMBL" id="CP027226">
    <property type="protein sequence ID" value="AVM41921.1"/>
    <property type="molecule type" value="Genomic_DNA"/>
</dbReference>
<evidence type="ECO:0000259" key="1">
    <source>
        <dbReference type="Pfam" id="PF07075"/>
    </source>
</evidence>
<sequence length="385" mass="43893">MSKIKLGIEVLAESNEYDYIFAGKRLALITNPTGVDRNFKSTIDILNEKYDLRALFGPEHGVRGDIPAGEIVEATVDFATGLPIYSLYRKDSQSFSEEMLDVFDVLVYDLQDVGVRFYTYPYTLLNAIEDCAKNGKTVVVLDRPNPLGGEIVEGNIIENDYLSFVGGFPMPIRYGLTIGEFAIMAVKEKGIDVDMHVIKMQGWERDMLWPDTGLHWVSPSPNIPNFMTSLIYTGNCLTEGTNLSEGRGTTLPFKQIGAEYIKNPEGLCEKLKSLNIPGASFRPVYFTPLMSKQEGKFCGGIEFYVDDIEEYRPVRTYLQVLYKIIEMYPEEFEFRSVLPPRNKSFVMLLGGNSKIYDKEPLEDIFAEYDEAEKYFLEHKKQYHLY</sequence>
<evidence type="ECO:0000313" key="3">
    <source>
        <dbReference type="EMBL" id="AVM41921.1"/>
    </source>
</evidence>
<dbReference type="InterPro" id="IPR048502">
    <property type="entry name" value="NamZ_N"/>
</dbReference>
<dbReference type="RefSeq" id="WP_106011907.1">
    <property type="nucleotide sequence ID" value="NZ_CP027226.1"/>
</dbReference>
<evidence type="ECO:0000259" key="2">
    <source>
        <dbReference type="Pfam" id="PF20732"/>
    </source>
</evidence>
<dbReference type="PANTHER" id="PTHR42915">
    <property type="entry name" value="HYPOTHETICAL 460 KDA PROTEIN IN FEUA-SIGW INTERGENIC REGION [PRECURSOR]"/>
    <property type="match status" value="1"/>
</dbReference>